<protein>
    <recommendedName>
        <fullName evidence="4">Serine dehydrogenase proteinase</fullName>
    </recommendedName>
</protein>
<dbReference type="PANTHER" id="PTHR35984:SF1">
    <property type="entry name" value="PERIPLASMIC SERINE PROTEASE"/>
    <property type="match status" value="1"/>
</dbReference>
<dbReference type="STRING" id="1798375.A2773_02830"/>
<gene>
    <name evidence="2" type="ORF">A2773_02830</name>
</gene>
<evidence type="ECO:0000256" key="1">
    <source>
        <dbReference type="SAM" id="MobiDB-lite"/>
    </source>
</evidence>
<accession>A0A1F5ZM56</accession>
<dbReference type="Pfam" id="PF01972">
    <property type="entry name" value="SDH_protease"/>
    <property type="match status" value="1"/>
</dbReference>
<dbReference type="SUPFAM" id="SSF52096">
    <property type="entry name" value="ClpP/crotonase"/>
    <property type="match status" value="1"/>
</dbReference>
<dbReference type="Gene3D" id="3.90.226.10">
    <property type="entry name" value="2-enoyl-CoA Hydratase, Chain A, domain 1"/>
    <property type="match status" value="1"/>
</dbReference>
<name>A0A1F5ZM56_9BACT</name>
<reference evidence="2 3" key="1">
    <citation type="journal article" date="2016" name="Nat. Commun.">
        <title>Thousands of microbial genomes shed light on interconnected biogeochemical processes in an aquifer system.</title>
        <authorList>
            <person name="Anantharaman K."/>
            <person name="Brown C.T."/>
            <person name="Hug L.A."/>
            <person name="Sharon I."/>
            <person name="Castelle C.J."/>
            <person name="Probst A.J."/>
            <person name="Thomas B.C."/>
            <person name="Singh A."/>
            <person name="Wilkins M.J."/>
            <person name="Karaoz U."/>
            <person name="Brodie E.L."/>
            <person name="Williams K.H."/>
            <person name="Hubbard S.S."/>
            <person name="Banfield J.F."/>
        </authorList>
    </citation>
    <scope>NUCLEOTIDE SEQUENCE [LARGE SCALE GENOMIC DNA]</scope>
</reference>
<dbReference type="GO" id="GO:0016020">
    <property type="term" value="C:membrane"/>
    <property type="evidence" value="ECO:0007669"/>
    <property type="project" value="InterPro"/>
</dbReference>
<comment type="caution">
    <text evidence="2">The sequence shown here is derived from an EMBL/GenBank/DDBJ whole genome shotgun (WGS) entry which is preliminary data.</text>
</comment>
<dbReference type="PANTHER" id="PTHR35984">
    <property type="entry name" value="PERIPLASMIC SERINE PROTEASE"/>
    <property type="match status" value="1"/>
</dbReference>
<dbReference type="InterPro" id="IPR002825">
    <property type="entry name" value="Pept_S49_ser-pept_pro"/>
</dbReference>
<evidence type="ECO:0008006" key="4">
    <source>
        <dbReference type="Google" id="ProtNLM"/>
    </source>
</evidence>
<feature type="region of interest" description="Disordered" evidence="1">
    <location>
        <begin position="1"/>
        <end position="38"/>
    </location>
</feature>
<dbReference type="EMBL" id="MFJE01000046">
    <property type="protein sequence ID" value="OGG13559.1"/>
    <property type="molecule type" value="Genomic_DNA"/>
</dbReference>
<organism evidence="2 3">
    <name type="scientific">Candidatus Gottesmanbacteria bacterium RIFCSPHIGHO2_01_FULL_39_10</name>
    <dbReference type="NCBI Taxonomy" id="1798375"/>
    <lineage>
        <taxon>Bacteria</taxon>
        <taxon>Candidatus Gottesmaniibacteriota</taxon>
    </lineage>
</organism>
<evidence type="ECO:0000313" key="3">
    <source>
        <dbReference type="Proteomes" id="UP000177383"/>
    </source>
</evidence>
<sequence length="339" mass="37980">MNNTNRPKKLELPKPSPIQPGLGTTPVAKNPDFTKKEPPRFSLKMQKRKAMEQVMEYQRNQVKALIKNIEKERASNVIVYASRNLLNANEVTNFYQLFSGNSEKFEKLDLILHSNGGIADDAFKMCRLCRQHTDKKFSVLVPYKAKSAATLLALGADELVMGPASEIGPVDPMIFVNLQDGSKHLVPAHSIKDGLDFFEGRIKAEPKTALVYSQLLENLDLTVVGAYQRAIESSKQYAETLLGDGLMKGKPTKEVEEVAKSLSEKYKSHGFVIDRDLARKEYSLNVVDAPDTIWENMWQIYNMIDVWMEEDPQIGTVIMTSNSEAIISTPPKEGGKSQT</sequence>
<dbReference type="Proteomes" id="UP000177383">
    <property type="component" value="Unassembled WGS sequence"/>
</dbReference>
<dbReference type="InterPro" id="IPR029045">
    <property type="entry name" value="ClpP/crotonase-like_dom_sf"/>
</dbReference>
<proteinExistence type="predicted"/>
<evidence type="ECO:0000313" key="2">
    <source>
        <dbReference type="EMBL" id="OGG13559.1"/>
    </source>
</evidence>
<dbReference type="AlphaFoldDB" id="A0A1F5ZM56"/>